<evidence type="ECO:0000313" key="3">
    <source>
        <dbReference type="Proteomes" id="UP000002488"/>
    </source>
</evidence>
<evidence type="ECO:0000256" key="1">
    <source>
        <dbReference type="SAM" id="MobiDB-lite"/>
    </source>
</evidence>
<reference evidence="2 3" key="1">
    <citation type="journal article" date="2009" name="PLoS Pathog.">
        <title>Draft genome sequencing of giardia intestinalis assemblage B isolate GS: is human giardiasis caused by two different species?</title>
        <authorList>
            <person name="Franzen O."/>
            <person name="Jerlstrom-Hultqvist J."/>
            <person name="Castro E."/>
            <person name="Sherwood E."/>
            <person name="Ankarklev J."/>
            <person name="Reiner D.S."/>
            <person name="Palm D."/>
            <person name="Andersson J.O."/>
            <person name="Andersson B."/>
            <person name="Svard S.G."/>
        </authorList>
    </citation>
    <scope>NUCLEOTIDE SEQUENCE [LARGE SCALE GENOMIC DNA]</scope>
    <source>
        <strain evidence="3">ATCC 50581 / GS clone H7</strain>
    </source>
</reference>
<dbReference type="OrthoDB" id="10251275at2759"/>
<dbReference type="CDD" id="cd23767">
    <property type="entry name" value="IQCD"/>
    <property type="match status" value="1"/>
</dbReference>
<evidence type="ECO:0008006" key="4">
    <source>
        <dbReference type="Google" id="ProtNLM"/>
    </source>
</evidence>
<accession>C6LUQ6</accession>
<comment type="caution">
    <text evidence="2">The sequence shown here is derived from an EMBL/GenBank/DDBJ whole genome shotgun (WGS) entry which is preliminary data.</text>
</comment>
<dbReference type="Gene3D" id="1.20.5.190">
    <property type="match status" value="1"/>
</dbReference>
<gene>
    <name evidence="2" type="ORF">GL50581_2508</name>
</gene>
<dbReference type="EMBL" id="ACGJ01002330">
    <property type="protein sequence ID" value="EET00249.1"/>
    <property type="molecule type" value="Genomic_DNA"/>
</dbReference>
<dbReference type="Proteomes" id="UP000002488">
    <property type="component" value="Unassembled WGS sequence"/>
</dbReference>
<organism evidence="2 3">
    <name type="scientific">Giardia intestinalis (strain ATCC 50581 / GS clone H7)</name>
    <name type="common">Giardia lamblia</name>
    <dbReference type="NCBI Taxonomy" id="598745"/>
    <lineage>
        <taxon>Eukaryota</taxon>
        <taxon>Metamonada</taxon>
        <taxon>Diplomonadida</taxon>
        <taxon>Hexamitidae</taxon>
        <taxon>Giardiinae</taxon>
        <taxon>Giardia</taxon>
    </lineage>
</organism>
<feature type="region of interest" description="Disordered" evidence="1">
    <location>
        <begin position="1"/>
        <end position="24"/>
    </location>
</feature>
<name>C6LUQ6_GIAIB</name>
<evidence type="ECO:0000313" key="2">
    <source>
        <dbReference type="EMBL" id="EET00249.1"/>
    </source>
</evidence>
<dbReference type="PROSITE" id="PS50096">
    <property type="entry name" value="IQ"/>
    <property type="match status" value="1"/>
</dbReference>
<proteinExistence type="predicted"/>
<feature type="region of interest" description="Disordered" evidence="1">
    <location>
        <begin position="61"/>
        <end position="80"/>
    </location>
</feature>
<protein>
    <recommendedName>
        <fullName evidence="4">IQ calmodulin-binding motif-containing protein</fullName>
    </recommendedName>
</protein>
<feature type="compositionally biased region" description="Pro residues" evidence="1">
    <location>
        <begin position="1"/>
        <end position="11"/>
    </location>
</feature>
<dbReference type="AlphaFoldDB" id="C6LUQ6"/>
<dbReference type="OMA" id="YNHIARV"/>
<dbReference type="VEuPathDB" id="GiardiaDB:GL50581_2508"/>
<sequence length="698" mass="77478">MSGRRPQPPQPLSQHSSCAKIDQDASVSKAMVSMTPLTAMLNRAYSQKCTTRTMSKAAARVESKKNLSGPSAAVPTPSLSSKTVTSEDVLKAIDQLSITFQDIKKSSDLTAKAVSQTKPLSSITANDLNALPQSGQAAAAAVDVAQENDSATNLDNFEFTGKTMQEKVAELRAKPEILKKIITDCNNEKAKAILAKKTKSLEDRIAHRAFLSRMEQGTIPQSNPRCYTDSAQHRHSFTPYAASYKTTGDRVTTSGGIPTDLSASLSHKIRNRLSAPVPAAAGASAPTLEIGSYQDTQLFSTAVPPLIPDIVKHNRLLSRTDYYTPEVSALRNEYRGLKENIKMEIVLNNYDTVVMEEYEKNYSTYCNKLQNAPGIILPQTFIIQRNKLCPLIYLAARFAALFEVSKLYSEINLNNALMSKAAITIQYVFRAYAARRNLERMRQAATTIQLASLRFLNSLRLQRRRSSLLVIKRYLMDTYRQNTWMAATYMHYHGAATIVQWLRFHLQRKNARLEYIRASLRLYDWIVTKELLGQKKARAADAFMRAESKKKAKRDPTTGKKILPVAPSTAVSDEEIAAAVFQPDIINMLSRILYNHIARVNAGQLDKIHEYILGPCRGYCGACMSFIPGEECLLEVIRSAKSIHGTEGSTMGDLQAAINGILLDNPHYVEKVVLDESFGHMKVNIVDGAIVEVNEDAE</sequence>